<dbReference type="HOGENOM" id="CLU_069638_0_0_1"/>
<name>N1PGH4_DOTSN</name>
<keyword evidence="2" id="KW-1185">Reference proteome</keyword>
<proteinExistence type="predicted"/>
<dbReference type="EMBL" id="KB446542">
    <property type="protein sequence ID" value="EME41204.1"/>
    <property type="molecule type" value="Genomic_DNA"/>
</dbReference>
<evidence type="ECO:0000313" key="1">
    <source>
        <dbReference type="EMBL" id="EME41204.1"/>
    </source>
</evidence>
<sequence length="341" mass="38238">MSANTKMAIKDTEDGESYHKLAEKSADEILRISKARLPLIIPWHPRETVRIGTLFHSSRHSDPWATNSPFLQSSLSRTPIQVQRDYGSQSTFRSQSTSRSTEDNDHFELGFGVGVGLPFLASVSVKGDYCKDVQENKDSNKTAVNFSCRAGYVSLESQPRLSTEAIITLKYNGGLSAFQERYGDYYLAGYRLGDETGILISGSNSHRRRLDRFAITVTVEVLFIETSKTFTKDFVKVDDANSFKIIGYDTLGHTQYDSMASGQAAKGDEIRKEAESYVLKAKTLDNRVSDALDELNVHDGYVVDILTCRKLVECRVVVELILLPVISLREVQQWVLEDNII</sequence>
<protein>
    <submittedName>
        <fullName evidence="1">Uncharacterized protein</fullName>
    </submittedName>
</protein>
<accession>N1PGH4</accession>
<dbReference type="OrthoDB" id="4457531at2759"/>
<evidence type="ECO:0000313" key="2">
    <source>
        <dbReference type="Proteomes" id="UP000016933"/>
    </source>
</evidence>
<gene>
    <name evidence="1" type="ORF">DOTSEDRAFT_55096</name>
</gene>
<dbReference type="Proteomes" id="UP000016933">
    <property type="component" value="Unassembled WGS sequence"/>
</dbReference>
<reference evidence="1 2" key="2">
    <citation type="journal article" date="2012" name="PLoS Pathog.">
        <title>Diverse lifestyles and strategies of plant pathogenesis encoded in the genomes of eighteen Dothideomycetes fungi.</title>
        <authorList>
            <person name="Ohm R.A."/>
            <person name="Feau N."/>
            <person name="Henrissat B."/>
            <person name="Schoch C.L."/>
            <person name="Horwitz B.A."/>
            <person name="Barry K.W."/>
            <person name="Condon B.J."/>
            <person name="Copeland A.C."/>
            <person name="Dhillon B."/>
            <person name="Glaser F."/>
            <person name="Hesse C.N."/>
            <person name="Kosti I."/>
            <person name="LaButti K."/>
            <person name="Lindquist E.A."/>
            <person name="Lucas S."/>
            <person name="Salamov A.A."/>
            <person name="Bradshaw R.E."/>
            <person name="Ciuffetti L."/>
            <person name="Hamelin R.C."/>
            <person name="Kema G.H.J."/>
            <person name="Lawrence C."/>
            <person name="Scott J.A."/>
            <person name="Spatafora J.W."/>
            <person name="Turgeon B.G."/>
            <person name="de Wit P.J.G.M."/>
            <person name="Zhong S."/>
            <person name="Goodwin S.B."/>
            <person name="Grigoriev I.V."/>
        </authorList>
    </citation>
    <scope>NUCLEOTIDE SEQUENCE [LARGE SCALE GENOMIC DNA]</scope>
    <source>
        <strain evidence="2">NZE10 / CBS 128990</strain>
    </source>
</reference>
<dbReference type="eggNOG" id="ENOG502S9Y7">
    <property type="taxonomic scope" value="Eukaryota"/>
</dbReference>
<organism evidence="1 2">
    <name type="scientific">Dothistroma septosporum (strain NZE10 / CBS 128990)</name>
    <name type="common">Red band needle blight fungus</name>
    <name type="synonym">Mycosphaerella pini</name>
    <dbReference type="NCBI Taxonomy" id="675120"/>
    <lineage>
        <taxon>Eukaryota</taxon>
        <taxon>Fungi</taxon>
        <taxon>Dikarya</taxon>
        <taxon>Ascomycota</taxon>
        <taxon>Pezizomycotina</taxon>
        <taxon>Dothideomycetes</taxon>
        <taxon>Dothideomycetidae</taxon>
        <taxon>Mycosphaerellales</taxon>
        <taxon>Mycosphaerellaceae</taxon>
        <taxon>Dothistroma</taxon>
    </lineage>
</organism>
<dbReference type="OMA" id="IEFQRQP"/>
<dbReference type="AlphaFoldDB" id="N1PGH4"/>
<reference evidence="2" key="1">
    <citation type="journal article" date="2012" name="PLoS Genet.">
        <title>The genomes of the fungal plant pathogens Cladosporium fulvum and Dothistroma septosporum reveal adaptation to different hosts and lifestyles but also signatures of common ancestry.</title>
        <authorList>
            <person name="de Wit P.J.G.M."/>
            <person name="van der Burgt A."/>
            <person name="Oekmen B."/>
            <person name="Stergiopoulos I."/>
            <person name="Abd-Elsalam K.A."/>
            <person name="Aerts A.L."/>
            <person name="Bahkali A.H."/>
            <person name="Beenen H.G."/>
            <person name="Chettri P."/>
            <person name="Cox M.P."/>
            <person name="Datema E."/>
            <person name="de Vries R.P."/>
            <person name="Dhillon B."/>
            <person name="Ganley A.R."/>
            <person name="Griffiths S.A."/>
            <person name="Guo Y."/>
            <person name="Hamelin R.C."/>
            <person name="Henrissat B."/>
            <person name="Kabir M.S."/>
            <person name="Jashni M.K."/>
            <person name="Kema G."/>
            <person name="Klaubauf S."/>
            <person name="Lapidus A."/>
            <person name="Levasseur A."/>
            <person name="Lindquist E."/>
            <person name="Mehrabi R."/>
            <person name="Ohm R.A."/>
            <person name="Owen T.J."/>
            <person name="Salamov A."/>
            <person name="Schwelm A."/>
            <person name="Schijlen E."/>
            <person name="Sun H."/>
            <person name="van den Burg H.A."/>
            <person name="van Ham R.C.H.J."/>
            <person name="Zhang S."/>
            <person name="Goodwin S.B."/>
            <person name="Grigoriev I.V."/>
            <person name="Collemare J."/>
            <person name="Bradshaw R.E."/>
        </authorList>
    </citation>
    <scope>NUCLEOTIDE SEQUENCE [LARGE SCALE GENOMIC DNA]</scope>
    <source>
        <strain evidence="2">NZE10 / CBS 128990</strain>
    </source>
</reference>